<dbReference type="Proteomes" id="UP001324115">
    <property type="component" value="Unassembled WGS sequence"/>
</dbReference>
<keyword evidence="3" id="KW-1185">Reference proteome</keyword>
<proteinExistence type="predicted"/>
<dbReference type="EMBL" id="JAXUIC010000009">
    <property type="protein sequence ID" value="KAK4573507.1"/>
    <property type="molecule type" value="Genomic_DNA"/>
</dbReference>
<name>A0AAN7EKE1_QUERU</name>
<keyword evidence="1" id="KW-0732">Signal</keyword>
<dbReference type="PROSITE" id="PS51257">
    <property type="entry name" value="PROKAR_LIPOPROTEIN"/>
    <property type="match status" value="1"/>
</dbReference>
<evidence type="ECO:0000256" key="1">
    <source>
        <dbReference type="SAM" id="SignalP"/>
    </source>
</evidence>
<protein>
    <submittedName>
        <fullName evidence="2">Uncharacterized protein</fullName>
    </submittedName>
</protein>
<dbReference type="PANTHER" id="PTHR48216:SF1">
    <property type="match status" value="1"/>
</dbReference>
<reference evidence="2 3" key="1">
    <citation type="journal article" date="2023" name="G3 (Bethesda)">
        <title>A haplotype-resolved chromosome-scale genome for Quercus rubra L. provides insights into the genetics of adaptive traits for red oak species.</title>
        <authorList>
            <person name="Kapoor B."/>
            <person name="Jenkins J."/>
            <person name="Schmutz J."/>
            <person name="Zhebentyayeva T."/>
            <person name="Kuelheim C."/>
            <person name="Coggeshall M."/>
            <person name="Heim C."/>
            <person name="Lasky J.R."/>
            <person name="Leites L."/>
            <person name="Islam-Faridi N."/>
            <person name="Romero-Severson J."/>
            <person name="DeLeo V.L."/>
            <person name="Lucas S.M."/>
            <person name="Lazic D."/>
            <person name="Gailing O."/>
            <person name="Carlson J."/>
            <person name="Staton M."/>
        </authorList>
    </citation>
    <scope>NUCLEOTIDE SEQUENCE [LARGE SCALE GENOMIC DNA]</scope>
    <source>
        <strain evidence="2">Pseudo-F2</strain>
    </source>
</reference>
<evidence type="ECO:0000313" key="3">
    <source>
        <dbReference type="Proteomes" id="UP001324115"/>
    </source>
</evidence>
<gene>
    <name evidence="2" type="ORF">RGQ29_031460</name>
</gene>
<feature type="chain" id="PRO_5042972781" evidence="1">
    <location>
        <begin position="26"/>
        <end position="112"/>
    </location>
</feature>
<sequence>MASFKNFILALFIAMFISSINVSLACRHLSQFTQLDEPYLPSILTLPNTTSPTIPTRHLLQFTQSDVLSFIAKLPNLIKSLFSSLGIPSTPKVPKIVPSIPNLSPIPTPSNP</sequence>
<dbReference type="PANTHER" id="PTHR48216">
    <property type="match status" value="1"/>
</dbReference>
<accession>A0AAN7EKE1</accession>
<feature type="signal peptide" evidence="1">
    <location>
        <begin position="1"/>
        <end position="25"/>
    </location>
</feature>
<evidence type="ECO:0000313" key="2">
    <source>
        <dbReference type="EMBL" id="KAK4573507.1"/>
    </source>
</evidence>
<dbReference type="AlphaFoldDB" id="A0AAN7EKE1"/>
<organism evidence="2 3">
    <name type="scientific">Quercus rubra</name>
    <name type="common">Northern red oak</name>
    <name type="synonym">Quercus borealis</name>
    <dbReference type="NCBI Taxonomy" id="3512"/>
    <lineage>
        <taxon>Eukaryota</taxon>
        <taxon>Viridiplantae</taxon>
        <taxon>Streptophyta</taxon>
        <taxon>Embryophyta</taxon>
        <taxon>Tracheophyta</taxon>
        <taxon>Spermatophyta</taxon>
        <taxon>Magnoliopsida</taxon>
        <taxon>eudicotyledons</taxon>
        <taxon>Gunneridae</taxon>
        <taxon>Pentapetalae</taxon>
        <taxon>rosids</taxon>
        <taxon>fabids</taxon>
        <taxon>Fagales</taxon>
        <taxon>Fagaceae</taxon>
        <taxon>Quercus</taxon>
    </lineage>
</organism>
<comment type="caution">
    <text evidence="2">The sequence shown here is derived from an EMBL/GenBank/DDBJ whole genome shotgun (WGS) entry which is preliminary data.</text>
</comment>